<keyword evidence="11" id="KW-0407">Ion channel</keyword>
<evidence type="ECO:0000256" key="8">
    <source>
        <dbReference type="ARBA" id="ARBA00023054"/>
    </source>
</evidence>
<comment type="caution">
    <text evidence="16">The sequence shown here is derived from an EMBL/GenBank/DDBJ whole genome shotgun (WGS) entry which is preliminary data.</text>
</comment>
<evidence type="ECO:0000256" key="11">
    <source>
        <dbReference type="ARBA" id="ARBA00023303"/>
    </source>
</evidence>
<dbReference type="InterPro" id="IPR031846">
    <property type="entry name" value="Hvcn1"/>
</dbReference>
<dbReference type="GO" id="GO:0030171">
    <property type="term" value="F:voltage-gated proton channel activity"/>
    <property type="evidence" value="ECO:0007669"/>
    <property type="project" value="InterPro"/>
</dbReference>
<proteinExistence type="predicted"/>
<protein>
    <recommendedName>
        <fullName evidence="2">Voltage-gated hydrogen channel 1</fullName>
    </recommendedName>
    <alternativeName>
        <fullName evidence="12">Hydrogen voltage-gated channel 1</fullName>
    </alternativeName>
</protein>
<evidence type="ECO:0000256" key="9">
    <source>
        <dbReference type="ARBA" id="ARBA00023065"/>
    </source>
</evidence>
<keyword evidence="8 13" id="KW-0175">Coiled coil</keyword>
<dbReference type="GO" id="GO:0034702">
    <property type="term" value="C:monoatomic ion channel complex"/>
    <property type="evidence" value="ECO:0007669"/>
    <property type="project" value="UniProtKB-KW"/>
</dbReference>
<evidence type="ECO:0000256" key="7">
    <source>
        <dbReference type="ARBA" id="ARBA00022989"/>
    </source>
</evidence>
<evidence type="ECO:0000313" key="17">
    <source>
        <dbReference type="Proteomes" id="UP000027586"/>
    </source>
</evidence>
<dbReference type="Proteomes" id="UP000027586">
    <property type="component" value="Unassembled WGS sequence"/>
</dbReference>
<feature type="coiled-coil region" evidence="13">
    <location>
        <begin position="180"/>
        <end position="225"/>
    </location>
</feature>
<evidence type="ECO:0000256" key="14">
    <source>
        <dbReference type="SAM" id="Phobius"/>
    </source>
</evidence>
<dbReference type="Gene3D" id="1.20.120.350">
    <property type="entry name" value="Voltage-gated potassium channels. Chain C"/>
    <property type="match status" value="1"/>
</dbReference>
<evidence type="ECO:0000256" key="1">
    <source>
        <dbReference type="ARBA" id="ARBA00004651"/>
    </source>
</evidence>
<dbReference type="InterPro" id="IPR027359">
    <property type="entry name" value="Volt_channel_dom_sf"/>
</dbReference>
<dbReference type="OrthoDB" id="427456at2759"/>
<feature type="transmembrane region" description="Helical" evidence="14">
    <location>
        <begin position="48"/>
        <end position="72"/>
    </location>
</feature>
<evidence type="ECO:0000313" key="16">
    <source>
        <dbReference type="EMBL" id="CDH59080.1"/>
    </source>
</evidence>
<keyword evidence="6" id="KW-0851">Voltage-gated channel</keyword>
<keyword evidence="10 14" id="KW-0472">Membrane</keyword>
<dbReference type="EMBL" id="CBTN010000064">
    <property type="protein sequence ID" value="CDH59080.1"/>
    <property type="molecule type" value="Genomic_DNA"/>
</dbReference>
<organism evidence="16 17">
    <name type="scientific">Lichtheimia corymbifera JMRC:FSU:9682</name>
    <dbReference type="NCBI Taxonomy" id="1263082"/>
    <lineage>
        <taxon>Eukaryota</taxon>
        <taxon>Fungi</taxon>
        <taxon>Fungi incertae sedis</taxon>
        <taxon>Mucoromycota</taxon>
        <taxon>Mucoromycotina</taxon>
        <taxon>Mucoromycetes</taxon>
        <taxon>Mucorales</taxon>
        <taxon>Lichtheimiaceae</taxon>
        <taxon>Lichtheimia</taxon>
    </lineage>
</organism>
<dbReference type="PANTHER" id="PTHR46480:SF1">
    <property type="entry name" value="VOLTAGE-GATED HYDROGEN CHANNEL 1"/>
    <property type="match status" value="1"/>
</dbReference>
<keyword evidence="4" id="KW-1003">Cell membrane</keyword>
<dbReference type="STRING" id="1263082.A0A068SAX1"/>
<evidence type="ECO:0000256" key="2">
    <source>
        <dbReference type="ARBA" id="ARBA00015897"/>
    </source>
</evidence>
<keyword evidence="7 14" id="KW-1133">Transmembrane helix</keyword>
<evidence type="ECO:0000256" key="4">
    <source>
        <dbReference type="ARBA" id="ARBA00022475"/>
    </source>
</evidence>
<evidence type="ECO:0000256" key="6">
    <source>
        <dbReference type="ARBA" id="ARBA00022882"/>
    </source>
</evidence>
<dbReference type="PANTHER" id="PTHR46480">
    <property type="entry name" value="F20B24.22"/>
    <property type="match status" value="1"/>
</dbReference>
<keyword evidence="5 14" id="KW-0812">Transmembrane</keyword>
<feature type="domain" description="Ion transport" evidence="15">
    <location>
        <begin position="61"/>
        <end position="171"/>
    </location>
</feature>
<dbReference type="SUPFAM" id="SSF81324">
    <property type="entry name" value="Voltage-gated potassium channels"/>
    <property type="match status" value="1"/>
</dbReference>
<feature type="transmembrane region" description="Helical" evidence="14">
    <location>
        <begin position="93"/>
        <end position="114"/>
    </location>
</feature>
<evidence type="ECO:0000256" key="10">
    <source>
        <dbReference type="ARBA" id="ARBA00023136"/>
    </source>
</evidence>
<reference evidence="16" key="1">
    <citation type="submission" date="2013-08" db="EMBL/GenBank/DDBJ databases">
        <title>Gene expansion shapes genome architecture in the human pathogen Lichtheimia corymbifera: an evolutionary genomics analysis in the ancient terrestrial Mucorales (Mucoromycotina).</title>
        <authorList>
            <person name="Schwartze V.U."/>
            <person name="Winter S."/>
            <person name="Shelest E."/>
            <person name="Marcet-Houben M."/>
            <person name="Horn F."/>
            <person name="Wehner S."/>
            <person name="Hoffmann K."/>
            <person name="Riege K."/>
            <person name="Sammeth M."/>
            <person name="Nowrousian M."/>
            <person name="Valiante V."/>
            <person name="Linde J."/>
            <person name="Jacobsen I.D."/>
            <person name="Marz M."/>
            <person name="Brakhage A.A."/>
            <person name="Gabaldon T."/>
            <person name="Bocker S."/>
            <person name="Voigt K."/>
        </authorList>
    </citation>
    <scope>NUCLEOTIDE SEQUENCE [LARGE SCALE GENOMIC DNA]</scope>
    <source>
        <strain evidence="16">FSU 9682</strain>
    </source>
</reference>
<name>A0A068SAX1_9FUNG</name>
<dbReference type="AlphaFoldDB" id="A0A068SAX1"/>
<dbReference type="VEuPathDB" id="FungiDB:LCOR_09915.1"/>
<keyword evidence="17" id="KW-1185">Reference proteome</keyword>
<comment type="subcellular location">
    <subcellularLocation>
        <location evidence="1">Cell membrane</location>
        <topology evidence="1">Multi-pass membrane protein</topology>
    </subcellularLocation>
</comment>
<dbReference type="GO" id="GO:0005886">
    <property type="term" value="C:plasma membrane"/>
    <property type="evidence" value="ECO:0007669"/>
    <property type="project" value="UniProtKB-SubCell"/>
</dbReference>
<evidence type="ECO:0000256" key="13">
    <source>
        <dbReference type="SAM" id="Coils"/>
    </source>
</evidence>
<evidence type="ECO:0000259" key="15">
    <source>
        <dbReference type="Pfam" id="PF00520"/>
    </source>
</evidence>
<feature type="transmembrane region" description="Helical" evidence="14">
    <location>
        <begin position="126"/>
        <end position="146"/>
    </location>
</feature>
<evidence type="ECO:0000256" key="3">
    <source>
        <dbReference type="ARBA" id="ARBA00022448"/>
    </source>
</evidence>
<evidence type="ECO:0000256" key="12">
    <source>
        <dbReference type="ARBA" id="ARBA00031989"/>
    </source>
</evidence>
<evidence type="ECO:0000256" key="5">
    <source>
        <dbReference type="ARBA" id="ARBA00022692"/>
    </source>
</evidence>
<dbReference type="Pfam" id="PF00520">
    <property type="entry name" value="Ion_trans"/>
    <property type="match status" value="1"/>
</dbReference>
<keyword evidence="3" id="KW-0813">Transport</keyword>
<sequence>MTTYGALPTRDPELAETTAAAAARGPSQQEERAEWRHQLGEVLENEKVHLGVIGLVILDAVCVLFQIIYTFLHECQANSEPSQRIKFFVEAADVISQGVTCIFLLELVLAFIAFGPRYYLPGWPHWKLHILDVVVVVATFVFDIVLHGKEREVAELLIIFRLWRVVRIVEATVMSVSFAKDEEEQDVNKELEEARLAYNQLASKLEQETQRRIELEREVERLKAD</sequence>
<accession>A0A068SAX1</accession>
<gene>
    <name evidence="16" type="ORF">LCOR_09915.1</name>
</gene>
<keyword evidence="9" id="KW-0406">Ion transport</keyword>
<dbReference type="InterPro" id="IPR005821">
    <property type="entry name" value="Ion_trans_dom"/>
</dbReference>